<protein>
    <recommendedName>
        <fullName evidence="1">DUF2059 domain-containing protein</fullName>
    </recommendedName>
</protein>
<evidence type="ECO:0000313" key="2">
    <source>
        <dbReference type="EMBL" id="AML52800.1"/>
    </source>
</evidence>
<feature type="domain" description="DUF2059" evidence="1">
    <location>
        <begin position="77"/>
        <end position="119"/>
    </location>
</feature>
<dbReference type="RefSeq" id="WP_062628333.1">
    <property type="nucleotide sequence ID" value="NZ_CP014327.1"/>
</dbReference>
<dbReference type="EMBL" id="CP014327">
    <property type="protein sequence ID" value="AML52800.1"/>
    <property type="molecule type" value="Genomic_DNA"/>
</dbReference>
<dbReference type="KEGG" id="hat:RC74_17430"/>
<dbReference type="AlphaFoldDB" id="A0A126V3C9"/>
<dbReference type="Proteomes" id="UP000070371">
    <property type="component" value="Chromosome"/>
</dbReference>
<evidence type="ECO:0000313" key="3">
    <source>
        <dbReference type="Proteomes" id="UP000070371"/>
    </source>
</evidence>
<name>A0A126V3C9_9RHOB</name>
<dbReference type="STRING" id="1579316.RC74_17430"/>
<accession>A0A126V3C9</accession>
<sequence length="274" mass="30718">MRSVMLAIVFVLGIVGPVVAEREADLNRLSEILLVDDMIEILSDEGMQYGETLGMELFDGRGDADWERRLTAIYSQDRMKAEFRASFDPLLSDETLAAALAFFTTPFGEKLVRLEMSARLAISDPDVNAASEARLKAMIRNNDPLLPRIREYIKVYDLIDMNVASSMNETFEFLSAMGDMGALTDDMTESAILADVWQDEPQIRADTTEWLMTYLTMSYSPLSEDEMTKNIAFGRTDAGRQFNNAMFKAFGDVYAEISRKLGRAAAGYILSEDI</sequence>
<keyword evidence="3" id="KW-1185">Reference proteome</keyword>
<gene>
    <name evidence="2" type="ORF">RC74_17430</name>
</gene>
<reference evidence="2 3" key="1">
    <citation type="submission" date="2016-02" db="EMBL/GenBank/DDBJ databases">
        <title>Complete genome sequence of Halocynthiibacter arcticus PAMC 20958t from arctic marine sediment.</title>
        <authorList>
            <person name="Lee Y.M."/>
            <person name="Baek K."/>
            <person name="Lee H.K."/>
            <person name="Shin S.C."/>
        </authorList>
    </citation>
    <scope>NUCLEOTIDE SEQUENCE [LARGE SCALE GENOMIC DNA]</scope>
    <source>
        <strain evidence="2">PAMC 20958</strain>
    </source>
</reference>
<evidence type="ECO:0000259" key="1">
    <source>
        <dbReference type="Pfam" id="PF09832"/>
    </source>
</evidence>
<dbReference type="Pfam" id="PF09832">
    <property type="entry name" value="DUF2059"/>
    <property type="match status" value="1"/>
</dbReference>
<organism evidence="2 3">
    <name type="scientific">Falsihalocynthiibacter arcticus</name>
    <dbReference type="NCBI Taxonomy" id="1579316"/>
    <lineage>
        <taxon>Bacteria</taxon>
        <taxon>Pseudomonadati</taxon>
        <taxon>Pseudomonadota</taxon>
        <taxon>Alphaproteobacteria</taxon>
        <taxon>Rhodobacterales</taxon>
        <taxon>Roseobacteraceae</taxon>
        <taxon>Falsihalocynthiibacter</taxon>
    </lineage>
</organism>
<dbReference type="InterPro" id="IPR018637">
    <property type="entry name" value="DUF2059"/>
</dbReference>
<proteinExistence type="predicted"/>